<comment type="caution">
    <text evidence="4">The sequence shown here is derived from an EMBL/GenBank/DDBJ whole genome shotgun (WGS) entry which is preliminary data.</text>
</comment>
<dbReference type="AlphaFoldDB" id="A0A812S6N7"/>
<dbReference type="SUPFAM" id="SSF53300">
    <property type="entry name" value="vWA-like"/>
    <property type="match status" value="1"/>
</dbReference>
<dbReference type="Pfam" id="PF00092">
    <property type="entry name" value="VWA"/>
    <property type="match status" value="1"/>
</dbReference>
<dbReference type="Gene3D" id="3.40.50.410">
    <property type="entry name" value="von Willebrand factor, type A domain"/>
    <property type="match status" value="1"/>
</dbReference>
<dbReference type="Pfam" id="PF00012">
    <property type="entry name" value="HSP70"/>
    <property type="match status" value="2"/>
</dbReference>
<dbReference type="GO" id="GO:0005524">
    <property type="term" value="F:ATP binding"/>
    <property type="evidence" value="ECO:0007669"/>
    <property type="project" value="UniProtKB-KW"/>
</dbReference>
<dbReference type="SUPFAM" id="SSF53067">
    <property type="entry name" value="Actin-like ATPase domain"/>
    <property type="match status" value="2"/>
</dbReference>
<accession>A0A812S6N7</accession>
<keyword evidence="2" id="KW-0067">ATP-binding</keyword>
<dbReference type="InterPro" id="IPR029047">
    <property type="entry name" value="HSP70_peptide-bd_sf"/>
</dbReference>
<feature type="domain" description="VWFA" evidence="3">
    <location>
        <begin position="586"/>
        <end position="776"/>
    </location>
</feature>
<dbReference type="SMART" id="SM00327">
    <property type="entry name" value="VWA"/>
    <property type="match status" value="1"/>
</dbReference>
<dbReference type="InterPro" id="IPR002035">
    <property type="entry name" value="VWF_A"/>
</dbReference>
<reference evidence="4" key="1">
    <citation type="submission" date="2021-02" db="EMBL/GenBank/DDBJ databases">
        <authorList>
            <person name="Dougan E. K."/>
            <person name="Rhodes N."/>
            <person name="Thang M."/>
            <person name="Chan C."/>
        </authorList>
    </citation>
    <scope>NUCLEOTIDE SEQUENCE</scope>
</reference>
<dbReference type="PRINTS" id="PR00301">
    <property type="entry name" value="HEATSHOCK70"/>
</dbReference>
<dbReference type="InterPro" id="IPR036465">
    <property type="entry name" value="vWFA_dom_sf"/>
</dbReference>
<organism evidence="4 5">
    <name type="scientific">Symbiodinium natans</name>
    <dbReference type="NCBI Taxonomy" id="878477"/>
    <lineage>
        <taxon>Eukaryota</taxon>
        <taxon>Sar</taxon>
        <taxon>Alveolata</taxon>
        <taxon>Dinophyceae</taxon>
        <taxon>Suessiales</taxon>
        <taxon>Symbiodiniaceae</taxon>
        <taxon>Symbiodinium</taxon>
    </lineage>
</organism>
<gene>
    <name evidence="4" type="primary">SSA4</name>
    <name evidence="4" type="ORF">SNAT2548_LOCUS26336</name>
</gene>
<dbReference type="InterPro" id="IPR018181">
    <property type="entry name" value="Heat_shock_70_CS"/>
</dbReference>
<dbReference type="Gene3D" id="2.60.34.10">
    <property type="entry name" value="Substrate Binding Domain Of DNAk, Chain A, domain 1"/>
    <property type="match status" value="1"/>
</dbReference>
<dbReference type="Proteomes" id="UP000604046">
    <property type="component" value="Unassembled WGS sequence"/>
</dbReference>
<evidence type="ECO:0000313" key="5">
    <source>
        <dbReference type="Proteomes" id="UP000604046"/>
    </source>
</evidence>
<dbReference type="Gene3D" id="3.30.420.40">
    <property type="match status" value="2"/>
</dbReference>
<evidence type="ECO:0000256" key="2">
    <source>
        <dbReference type="ARBA" id="ARBA00022840"/>
    </source>
</evidence>
<sequence>MQVELACTATDADGHELAYEWMPRSQHAKLPGVTGGSFASSFVKMRFEETGYYTYQVDWVVVQDIFNATSSASLTVEVKAKARGAICSPAFALSETDFLLFLRCPAVIESLHTVQVGVGIDLGTTYSCIGQSTTDAAGKAAWNPMLAEEDKYCMPSVVCFSKRRGVLVGQEALDSPDCSGQYLVRESKRLMGLPRNSSAVADQKELVQYEIDNTSRSGEVDSALIVGLEKDGYVFQGKEQKFLPEEIAAFILMKLKKVCESSLRLPCRNAVVTVPAQFSDGQRKATRDAGRLAGWNILRLMPEPTAAAFSFGLLHGLDPKKDHYIMVADLGGGTYDCTLMHVKHKQFKVLGTGGDNHFGGRDFDRCLADILASKFEDTGGKVDPSLRFEIEKVAEQAKRTLSSKSAADVHLKSGDGTVLQATVKRTDFEQGCDSLFDRIPTVPLQILREKNLEPSDVNILLAVGGSSYMPRVQELLRQHFPDTDMPEANASFDPELAVVHGAALCAERLISDPSSLPMDVIPLSLGVPEMQPVEQYVVEERSASGLELSVFPEYSSTDEHTHACDVGIRVRPPASNAPAADLASVYVSILIDVSGSMIDLDASGRTKIDSVKLALVNVINKARPSVTFHFCTFSNRACEHELQPMSMDDAGKKVAAQFVEQLRLVGSTNMAAGIRASAQNLREQINLQRATMILLTDGRPNSPPEASRELQLAVSSFKNTGTSLSVYTFGFGIPGDSNSLDGPLLEGMARQGGGFYHYIRDGDAAEGVFAEILGDAQKVRAQNVNVNIRTMGRLAVNAASLPSTCFQQPEGQGSQQVQCRLKDVSMYDQELFFSLVATGAAPEQGQMTVELEATDAATSLRGTTTATVELRQSSQSAKNSQKVVDELCRMKSRELLRQNNVDGAKAQASLCPDSSFGEKLEQDQSLPEEERLSKVSLMDKKRFGDAVVLSNEFKEVMHVVVPRHHLYPVRRSQTLQTFKDGQTEAWIRVYEGEESEPALNHRIGDFTLSGIPPGPAGSADIKVMFAIDDSGMLTVEGTVEQTGKTQSVKLNVASNDGRLKATSIEEKKKKLASQYS</sequence>
<dbReference type="SUPFAM" id="SSF100920">
    <property type="entry name" value="Heat shock protein 70kD (HSP70), peptide-binding domain"/>
    <property type="match status" value="1"/>
</dbReference>
<dbReference type="GO" id="GO:0140662">
    <property type="term" value="F:ATP-dependent protein folding chaperone"/>
    <property type="evidence" value="ECO:0007669"/>
    <property type="project" value="InterPro"/>
</dbReference>
<keyword evidence="1" id="KW-0547">Nucleotide-binding</keyword>
<dbReference type="Gene3D" id="3.90.640.10">
    <property type="entry name" value="Actin, Chain A, domain 4"/>
    <property type="match status" value="1"/>
</dbReference>
<dbReference type="PROSITE" id="PS50234">
    <property type="entry name" value="VWFA"/>
    <property type="match status" value="1"/>
</dbReference>
<keyword evidence="5" id="KW-1185">Reference proteome</keyword>
<dbReference type="PANTHER" id="PTHR19375">
    <property type="entry name" value="HEAT SHOCK PROTEIN 70KDA"/>
    <property type="match status" value="1"/>
</dbReference>
<name>A0A812S6N7_9DINO</name>
<dbReference type="EMBL" id="CAJNDS010002428">
    <property type="protein sequence ID" value="CAE7469884.1"/>
    <property type="molecule type" value="Genomic_DNA"/>
</dbReference>
<dbReference type="InterPro" id="IPR013126">
    <property type="entry name" value="Hsp_70_fam"/>
</dbReference>
<dbReference type="CDD" id="cd24029">
    <property type="entry name" value="ASKHA_NBD_HSP70_DnaK_HscA_HscC"/>
    <property type="match status" value="1"/>
</dbReference>
<dbReference type="InterPro" id="IPR043129">
    <property type="entry name" value="ATPase_NBD"/>
</dbReference>
<evidence type="ECO:0000256" key="1">
    <source>
        <dbReference type="ARBA" id="ARBA00022741"/>
    </source>
</evidence>
<proteinExistence type="predicted"/>
<evidence type="ECO:0000313" key="4">
    <source>
        <dbReference type="EMBL" id="CAE7469884.1"/>
    </source>
</evidence>
<dbReference type="PROSITE" id="PS00297">
    <property type="entry name" value="HSP70_1"/>
    <property type="match status" value="1"/>
</dbReference>
<protein>
    <submittedName>
        <fullName evidence="4">SSA4 protein</fullName>
    </submittedName>
</protein>
<evidence type="ECO:0000259" key="3">
    <source>
        <dbReference type="PROSITE" id="PS50234"/>
    </source>
</evidence>